<sequence length="184" mass="20805">MLDPKECILYSGGARGAEAVFGRLAEEFGLQEVNYSFEGHQAERSRGVRVLTSEELALKDVSLTYVSRLMNRSYTSAPLFRKVLQSICWQVSSGHEVFVVGTIMDDHTVKGGTGWGAEFAKICNKPLFVFDQDRGSWYRWDKAQWQPVENPVITHRHFTATGTRFMQADGEAAIKALFERSFSR</sequence>
<keyword evidence="2" id="KW-1185">Reference proteome</keyword>
<dbReference type="Proteomes" id="UP000002710">
    <property type="component" value="Chromosome"/>
</dbReference>
<dbReference type="EMBL" id="CP000112">
    <property type="protein sequence ID" value="ABB38150.1"/>
    <property type="molecule type" value="Genomic_DNA"/>
</dbReference>
<gene>
    <name evidence="1" type="ordered locus">Dde_1349</name>
</gene>
<dbReference type="KEGG" id="dde:Dde_1349"/>
<organism evidence="1 2">
    <name type="scientific">Oleidesulfovibrio alaskensis (strain ATCC BAA-1058 / DSM 17464 / G20)</name>
    <name type="common">Desulfovibrio alaskensis</name>
    <dbReference type="NCBI Taxonomy" id="207559"/>
    <lineage>
        <taxon>Bacteria</taxon>
        <taxon>Pseudomonadati</taxon>
        <taxon>Thermodesulfobacteriota</taxon>
        <taxon>Desulfovibrionia</taxon>
        <taxon>Desulfovibrionales</taxon>
        <taxon>Desulfovibrionaceae</taxon>
        <taxon>Oleidesulfovibrio</taxon>
    </lineage>
</organism>
<proteinExistence type="predicted"/>
<dbReference type="AlphaFoldDB" id="Q312J6"/>
<dbReference type="eggNOG" id="COG0467">
    <property type="taxonomic scope" value="Bacteria"/>
</dbReference>
<dbReference type="RefSeq" id="WP_011367326.1">
    <property type="nucleotide sequence ID" value="NC_007519.1"/>
</dbReference>
<name>Q312J6_OLEA2</name>
<reference evidence="1 2" key="1">
    <citation type="journal article" date="2011" name="J. Bacteriol.">
        <title>Complete genome sequence and updated annotation of Desulfovibrio alaskensis G20.</title>
        <authorList>
            <person name="Hauser L.J."/>
            <person name="Land M.L."/>
            <person name="Brown S.D."/>
            <person name="Larimer F."/>
            <person name="Keller K.L."/>
            <person name="Rapp-Giles B.J."/>
            <person name="Price M.N."/>
            <person name="Lin M."/>
            <person name="Bruce D.C."/>
            <person name="Detter J.C."/>
            <person name="Tapia R."/>
            <person name="Han C.S."/>
            <person name="Goodwin L.A."/>
            <person name="Cheng J.F."/>
            <person name="Pitluck S."/>
            <person name="Copeland A."/>
            <person name="Lucas S."/>
            <person name="Nolan M."/>
            <person name="Lapidus A.L."/>
            <person name="Palumbo A.V."/>
            <person name="Wall J.D."/>
        </authorList>
    </citation>
    <scope>NUCLEOTIDE SEQUENCE [LARGE SCALE GENOMIC DNA]</scope>
    <source>
        <strain evidence="2">ATCC BAA 1058 / DSM 17464 / G20</strain>
    </source>
</reference>
<evidence type="ECO:0000313" key="1">
    <source>
        <dbReference type="EMBL" id="ABB38150.1"/>
    </source>
</evidence>
<protein>
    <submittedName>
        <fullName evidence="1">Uncharacterized protein</fullName>
    </submittedName>
</protein>
<dbReference type="HOGENOM" id="CLU_091417_0_0_7"/>
<dbReference type="STRING" id="207559.Dde_1349"/>
<evidence type="ECO:0000313" key="2">
    <source>
        <dbReference type="Proteomes" id="UP000002710"/>
    </source>
</evidence>
<accession>Q312J6</accession>